<accession>A0A645GE95</accession>
<sequence length="198" mass="20731">MVSQRTGQRPPGQGCARGLRHTGASADRRIGADRSVGGGLVGAAGRGLAATALWGAVVHPGPVRSGGRRASALRQLGLQQRSRSSAGRGSPISAEAGAERPPGAGHRHGGPSRGRFVQPSPGRRFQDQRQRPQPGRRPPDGSTRHLPTGRPRRPVRRPDRRRPAARRRAGGLLESGEGRRANRAQPASPGFGGPDLGT</sequence>
<feature type="region of interest" description="Disordered" evidence="1">
    <location>
        <begin position="1"/>
        <end position="42"/>
    </location>
</feature>
<comment type="caution">
    <text evidence="2">The sequence shown here is derived from an EMBL/GenBank/DDBJ whole genome shotgun (WGS) entry which is preliminary data.</text>
</comment>
<dbReference type="EMBL" id="VSSQ01074310">
    <property type="protein sequence ID" value="MPN25218.1"/>
    <property type="molecule type" value="Genomic_DNA"/>
</dbReference>
<name>A0A645GE95_9ZZZZ</name>
<feature type="compositionally biased region" description="Low complexity" evidence="1">
    <location>
        <begin position="81"/>
        <end position="104"/>
    </location>
</feature>
<dbReference type="AlphaFoldDB" id="A0A645GE95"/>
<gene>
    <name evidence="2" type="ORF">SDC9_172625</name>
</gene>
<proteinExistence type="predicted"/>
<reference evidence="2" key="1">
    <citation type="submission" date="2019-08" db="EMBL/GenBank/DDBJ databases">
        <authorList>
            <person name="Kucharzyk K."/>
            <person name="Murdoch R.W."/>
            <person name="Higgins S."/>
            <person name="Loffler F."/>
        </authorList>
    </citation>
    <scope>NUCLEOTIDE SEQUENCE</scope>
</reference>
<organism evidence="2">
    <name type="scientific">bioreactor metagenome</name>
    <dbReference type="NCBI Taxonomy" id="1076179"/>
    <lineage>
        <taxon>unclassified sequences</taxon>
        <taxon>metagenomes</taxon>
        <taxon>ecological metagenomes</taxon>
    </lineage>
</organism>
<feature type="region of interest" description="Disordered" evidence="1">
    <location>
        <begin position="60"/>
        <end position="198"/>
    </location>
</feature>
<feature type="compositionally biased region" description="Basic residues" evidence="1">
    <location>
        <begin position="150"/>
        <end position="169"/>
    </location>
</feature>
<protein>
    <submittedName>
        <fullName evidence="2">Uncharacterized protein</fullName>
    </submittedName>
</protein>
<evidence type="ECO:0000313" key="2">
    <source>
        <dbReference type="EMBL" id="MPN25218.1"/>
    </source>
</evidence>
<evidence type="ECO:0000256" key="1">
    <source>
        <dbReference type="SAM" id="MobiDB-lite"/>
    </source>
</evidence>